<organism evidence="2 3">
    <name type="scientific">Dermacoccus abyssi</name>
    <dbReference type="NCBI Taxonomy" id="322596"/>
    <lineage>
        <taxon>Bacteria</taxon>
        <taxon>Bacillati</taxon>
        <taxon>Actinomycetota</taxon>
        <taxon>Actinomycetes</taxon>
        <taxon>Micrococcales</taxon>
        <taxon>Dermacoccaceae</taxon>
        <taxon>Dermacoccus</taxon>
    </lineage>
</organism>
<accession>A0A417Z3D6</accession>
<dbReference type="RefSeq" id="WP_118913765.1">
    <property type="nucleotide sequence ID" value="NZ_CBCRVH010000011.1"/>
</dbReference>
<name>A0A417Z3D6_9MICO</name>
<proteinExistence type="predicted"/>
<dbReference type="EMBL" id="QWLM01000011">
    <property type="protein sequence ID" value="RHW45188.1"/>
    <property type="molecule type" value="Genomic_DNA"/>
</dbReference>
<dbReference type="Pfam" id="PF26136">
    <property type="entry name" value="SCO6045_C"/>
    <property type="match status" value="1"/>
</dbReference>
<dbReference type="Proteomes" id="UP000285376">
    <property type="component" value="Unassembled WGS sequence"/>
</dbReference>
<protein>
    <recommendedName>
        <fullName evidence="1">SCO6045-like C-terminal domain-containing protein</fullName>
    </recommendedName>
</protein>
<dbReference type="InterPro" id="IPR058711">
    <property type="entry name" value="SCO6045-like_C"/>
</dbReference>
<evidence type="ECO:0000313" key="3">
    <source>
        <dbReference type="Proteomes" id="UP000285376"/>
    </source>
</evidence>
<gene>
    <name evidence="2" type="ORF">D1832_10080</name>
</gene>
<dbReference type="AlphaFoldDB" id="A0A417Z3D6"/>
<feature type="domain" description="SCO6045-like C-terminal" evidence="1">
    <location>
        <begin position="11"/>
        <end position="94"/>
    </location>
</feature>
<evidence type="ECO:0000313" key="2">
    <source>
        <dbReference type="EMBL" id="RHW45188.1"/>
    </source>
</evidence>
<evidence type="ECO:0000259" key="1">
    <source>
        <dbReference type="Pfam" id="PF26136"/>
    </source>
</evidence>
<comment type="caution">
    <text evidence="2">The sequence shown here is derived from an EMBL/GenBank/DDBJ whole genome shotgun (WGS) entry which is preliminary data.</text>
</comment>
<reference evidence="2 3" key="1">
    <citation type="submission" date="2018-08" db="EMBL/GenBank/DDBJ databases">
        <title>Whole genome sequence analysis of Dermacoccus abyssi bacteria isolated from Deep Mariana trench Micromonospora spp reveals genes involved in the environmental adaptation and production of secondary metabolites.</title>
        <authorList>
            <person name="Abdel-Mageed W.M."/>
            <person name="Lehri B."/>
            <person name="Nouioui I."/>
            <person name="Goodfellow I."/>
            <person name="Jaspars M."/>
            <person name="Karlyshev A."/>
        </authorList>
    </citation>
    <scope>NUCLEOTIDE SEQUENCE [LARGE SCALE GENOMIC DNA]</scope>
    <source>
        <strain evidence="2 3">MT1.1</strain>
    </source>
</reference>
<sequence>MSEPDVNASLAARQRQVLHAVTGTAAIPDGFAAFNVDVARRALLDKRARELHYAWPILAASLGERLRPLFAEFAEHRPTRGMRNDGYAFATWLEARGDLPLAGSLELAEARLWWVWSDDDTPPQRRTSRIASARFPGGRLVRTGNRVHTIGRPRTS</sequence>